<dbReference type="InterPro" id="IPR051449">
    <property type="entry name" value="ABC-2_transporter_component"/>
</dbReference>
<evidence type="ECO:0000256" key="2">
    <source>
        <dbReference type="ARBA" id="ARBA00007783"/>
    </source>
</evidence>
<comment type="caution">
    <text evidence="10">The sequence shown here is derived from an EMBL/GenBank/DDBJ whole genome shotgun (WGS) entry which is preliminary data.</text>
</comment>
<evidence type="ECO:0000256" key="5">
    <source>
        <dbReference type="ARBA" id="ARBA00022692"/>
    </source>
</evidence>
<feature type="transmembrane region" description="Helical" evidence="8">
    <location>
        <begin position="175"/>
        <end position="199"/>
    </location>
</feature>
<evidence type="ECO:0000313" key="10">
    <source>
        <dbReference type="EMBL" id="TDX24742.1"/>
    </source>
</evidence>
<dbReference type="PANTHER" id="PTHR30294:SF47">
    <property type="entry name" value="INNER MEMBRANE TRANSPORT PERMEASE YHHJ"/>
    <property type="match status" value="1"/>
</dbReference>
<comment type="similarity">
    <text evidence="2">Belongs to the ABC-2 integral membrane protein family.</text>
</comment>
<feature type="transmembrane region" description="Helical" evidence="8">
    <location>
        <begin position="348"/>
        <end position="366"/>
    </location>
</feature>
<keyword evidence="7 8" id="KW-0472">Membrane</keyword>
<feature type="domain" description="ABC transmembrane type-2" evidence="9">
    <location>
        <begin position="133"/>
        <end position="369"/>
    </location>
</feature>
<dbReference type="GO" id="GO:0140359">
    <property type="term" value="F:ABC-type transporter activity"/>
    <property type="evidence" value="ECO:0007669"/>
    <property type="project" value="InterPro"/>
</dbReference>
<evidence type="ECO:0000256" key="8">
    <source>
        <dbReference type="SAM" id="Phobius"/>
    </source>
</evidence>
<gene>
    <name evidence="10" type="ORF">EV657_12262</name>
</gene>
<evidence type="ECO:0000256" key="3">
    <source>
        <dbReference type="ARBA" id="ARBA00022448"/>
    </source>
</evidence>
<evidence type="ECO:0000256" key="6">
    <source>
        <dbReference type="ARBA" id="ARBA00022989"/>
    </source>
</evidence>
<dbReference type="EMBL" id="SOEB01000022">
    <property type="protein sequence ID" value="TDX24742.1"/>
    <property type="molecule type" value="Genomic_DNA"/>
</dbReference>
<name>A0A4R8FHJ4_9RHOB</name>
<proteinExistence type="inferred from homology"/>
<evidence type="ECO:0000313" key="11">
    <source>
        <dbReference type="Proteomes" id="UP000295484"/>
    </source>
</evidence>
<sequence>MGALKHIFWLGTKELRAVLSDTMMVGLILFTFTGMVYMQATALPENVNHASIAIVDEDNSSLSRQIANAFYPPYFQPPEQIEAGMVDAALDAGAYLFVISIPNGFEADLRRGHQPEIQLDIDATAVMQAGLGDAYIQNIVNDEVTRYLSRADAETDLAIGNEIHRAFNPNGTMSWFNALTGILDFLNIIIIMLTGAALVREREHGTIEHLMVMPLHAVEIALAKIWANGLIVLVAFGLSMSVVVEGWLNVPVAGSRWVLMLGATLYLFAASAIGILLGTVARSMAQFALLVLLVVIPMMLLSGGISPVESQPEILQPFTALLPSRHYMSFSQAVVFRGAGLDVVWPDLLRIAGMGVVFLLCSLLVFRRSLSAAS</sequence>
<keyword evidence="6 8" id="KW-1133">Transmembrane helix</keyword>
<keyword evidence="3" id="KW-0813">Transport</keyword>
<reference evidence="10 11" key="1">
    <citation type="submission" date="2019-03" db="EMBL/GenBank/DDBJ databases">
        <title>Genomic Encyclopedia of Type Strains, Phase IV (KMG-IV): sequencing the most valuable type-strain genomes for metagenomic binning, comparative biology and taxonomic classification.</title>
        <authorList>
            <person name="Goeker M."/>
        </authorList>
    </citation>
    <scope>NUCLEOTIDE SEQUENCE [LARGE SCALE GENOMIC DNA]</scope>
    <source>
        <strain evidence="10 11">JA181</strain>
    </source>
</reference>
<dbReference type="GO" id="GO:0005886">
    <property type="term" value="C:plasma membrane"/>
    <property type="evidence" value="ECO:0007669"/>
    <property type="project" value="UniProtKB-SubCell"/>
</dbReference>
<dbReference type="InterPro" id="IPR047817">
    <property type="entry name" value="ABC2_TM_bact-type"/>
</dbReference>
<comment type="subcellular location">
    <subcellularLocation>
        <location evidence="1">Cell membrane</location>
        <topology evidence="1">Multi-pass membrane protein</topology>
    </subcellularLocation>
</comment>
<feature type="transmembrane region" description="Helical" evidence="8">
    <location>
        <begin position="21"/>
        <end position="40"/>
    </location>
</feature>
<dbReference type="Pfam" id="PF12698">
    <property type="entry name" value="ABC2_membrane_3"/>
    <property type="match status" value="1"/>
</dbReference>
<dbReference type="PROSITE" id="PS51012">
    <property type="entry name" value="ABC_TM2"/>
    <property type="match status" value="1"/>
</dbReference>
<dbReference type="AlphaFoldDB" id="A0A4R8FHJ4"/>
<dbReference type="PANTHER" id="PTHR30294">
    <property type="entry name" value="MEMBRANE COMPONENT OF ABC TRANSPORTER YHHJ-RELATED"/>
    <property type="match status" value="1"/>
</dbReference>
<keyword evidence="4" id="KW-1003">Cell membrane</keyword>
<evidence type="ECO:0000256" key="4">
    <source>
        <dbReference type="ARBA" id="ARBA00022475"/>
    </source>
</evidence>
<keyword evidence="5 8" id="KW-0812">Transmembrane</keyword>
<evidence type="ECO:0000256" key="1">
    <source>
        <dbReference type="ARBA" id="ARBA00004651"/>
    </source>
</evidence>
<accession>A0A4R8FHJ4</accession>
<dbReference type="Gene3D" id="3.40.1710.10">
    <property type="entry name" value="abc type-2 transporter like domain"/>
    <property type="match status" value="1"/>
</dbReference>
<feature type="transmembrane region" description="Helical" evidence="8">
    <location>
        <begin position="287"/>
        <end position="305"/>
    </location>
</feature>
<feature type="transmembrane region" description="Helical" evidence="8">
    <location>
        <begin position="220"/>
        <end position="244"/>
    </location>
</feature>
<evidence type="ECO:0000256" key="7">
    <source>
        <dbReference type="ARBA" id="ARBA00023136"/>
    </source>
</evidence>
<dbReference type="Proteomes" id="UP000295484">
    <property type="component" value="Unassembled WGS sequence"/>
</dbReference>
<evidence type="ECO:0000259" key="9">
    <source>
        <dbReference type="PROSITE" id="PS51012"/>
    </source>
</evidence>
<dbReference type="RefSeq" id="WP_134078965.1">
    <property type="nucleotide sequence ID" value="NZ_SOEB01000022.1"/>
</dbReference>
<organism evidence="10 11">
    <name type="scientific">Rhodovulum visakhapatnamense</name>
    <dbReference type="NCBI Taxonomy" id="364297"/>
    <lineage>
        <taxon>Bacteria</taxon>
        <taxon>Pseudomonadati</taxon>
        <taxon>Pseudomonadota</taxon>
        <taxon>Alphaproteobacteria</taxon>
        <taxon>Rhodobacterales</taxon>
        <taxon>Paracoccaceae</taxon>
        <taxon>Rhodovulum</taxon>
    </lineage>
</organism>
<protein>
    <submittedName>
        <fullName evidence="10">ABC-2 type transport system permease protein</fullName>
    </submittedName>
</protein>
<dbReference type="InterPro" id="IPR013525">
    <property type="entry name" value="ABC2_TM"/>
</dbReference>
<feature type="transmembrane region" description="Helical" evidence="8">
    <location>
        <begin position="256"/>
        <end position="280"/>
    </location>
</feature>